<dbReference type="InterPro" id="IPR006054">
    <property type="entry name" value="DnaQ"/>
</dbReference>
<dbReference type="PANTHER" id="PTHR30231">
    <property type="entry name" value="DNA POLYMERASE III SUBUNIT EPSILON"/>
    <property type="match status" value="1"/>
</dbReference>
<name>A0A1F5YY44_9BACT</name>
<reference evidence="2 3" key="1">
    <citation type="journal article" date="2016" name="Nat. Commun.">
        <title>Thousands of microbial genomes shed light on interconnected biogeochemical processes in an aquifer system.</title>
        <authorList>
            <person name="Anantharaman K."/>
            <person name="Brown C.T."/>
            <person name="Hug L.A."/>
            <person name="Sharon I."/>
            <person name="Castelle C.J."/>
            <person name="Probst A.J."/>
            <person name="Thomas B.C."/>
            <person name="Singh A."/>
            <person name="Wilkins M.J."/>
            <person name="Karaoz U."/>
            <person name="Brodie E.L."/>
            <person name="Williams K.H."/>
            <person name="Hubbard S.S."/>
            <person name="Banfield J.F."/>
        </authorList>
    </citation>
    <scope>NUCLEOTIDE SEQUENCE [LARGE SCALE GENOMIC DNA]</scope>
</reference>
<dbReference type="InterPro" id="IPR036397">
    <property type="entry name" value="RNaseH_sf"/>
</dbReference>
<feature type="domain" description="GIY-YIG" evidence="1">
    <location>
        <begin position="200"/>
        <end position="261"/>
    </location>
</feature>
<dbReference type="Pfam" id="PF00929">
    <property type="entry name" value="RNase_T"/>
    <property type="match status" value="1"/>
</dbReference>
<dbReference type="FunFam" id="3.30.420.10:FF:000045">
    <property type="entry name" value="3'-5' exonuclease DinG"/>
    <property type="match status" value="1"/>
</dbReference>
<dbReference type="GO" id="GO:0003677">
    <property type="term" value="F:DNA binding"/>
    <property type="evidence" value="ECO:0007669"/>
    <property type="project" value="InterPro"/>
</dbReference>
<evidence type="ECO:0000313" key="2">
    <source>
        <dbReference type="EMBL" id="OGG05056.1"/>
    </source>
</evidence>
<dbReference type="SMART" id="SM00479">
    <property type="entry name" value="EXOIII"/>
    <property type="match status" value="1"/>
</dbReference>
<dbReference type="GO" id="GO:0005829">
    <property type="term" value="C:cytosol"/>
    <property type="evidence" value="ECO:0007669"/>
    <property type="project" value="TreeGrafter"/>
</dbReference>
<organism evidence="2 3">
    <name type="scientific">Candidatus Gottesmanbacteria bacterium RBG_16_52_11</name>
    <dbReference type="NCBI Taxonomy" id="1798374"/>
    <lineage>
        <taxon>Bacteria</taxon>
        <taxon>Candidatus Gottesmaniibacteriota</taxon>
    </lineage>
</organism>
<protein>
    <recommendedName>
        <fullName evidence="1">GIY-YIG domain-containing protein</fullName>
    </recommendedName>
</protein>
<dbReference type="GO" id="GO:0006289">
    <property type="term" value="P:nucleotide-excision repair"/>
    <property type="evidence" value="ECO:0007669"/>
    <property type="project" value="InterPro"/>
</dbReference>
<dbReference type="EMBL" id="MFJD01000001">
    <property type="protein sequence ID" value="OGG05056.1"/>
    <property type="molecule type" value="Genomic_DNA"/>
</dbReference>
<evidence type="ECO:0000313" key="3">
    <source>
        <dbReference type="Proteomes" id="UP000178448"/>
    </source>
</evidence>
<dbReference type="NCBIfam" id="TIGR00573">
    <property type="entry name" value="dnaq"/>
    <property type="match status" value="1"/>
</dbReference>
<sequence length="261" mass="29762">MKEKPLAFVDIETTGLNFSHDRIIEIAVLILDGRKITEKYSSLVNPEISLPPEIEVLTGISPGKLLSAPRFFDISDRLKELLSGKIFVAHHARFDYGFIKHEFARLDIPFTAKTLCTVRLSRHLYPGYHSHSLDAIISRNGIRVKQRHRALGDARVILDLYRLMERTFTRTEMKKAVNTAMKRAYIPSNLTPDAIDDLPEHPGVYLFIGENGMPLYIGKSLNIRERVTSHFTEGTRNSREMKLSAQTLSIETEKTRGNCQR</sequence>
<dbReference type="InterPro" id="IPR012337">
    <property type="entry name" value="RNaseH-like_sf"/>
</dbReference>
<dbReference type="GO" id="GO:0045004">
    <property type="term" value="P:DNA replication proofreading"/>
    <property type="evidence" value="ECO:0007669"/>
    <property type="project" value="TreeGrafter"/>
</dbReference>
<dbReference type="Gene3D" id="3.40.1440.10">
    <property type="entry name" value="GIY-YIG endonuclease"/>
    <property type="match status" value="1"/>
</dbReference>
<evidence type="ECO:0000259" key="1">
    <source>
        <dbReference type="PROSITE" id="PS50164"/>
    </source>
</evidence>
<dbReference type="InterPro" id="IPR035901">
    <property type="entry name" value="GIY-YIG_endonuc_sf"/>
</dbReference>
<dbReference type="CDD" id="cd10434">
    <property type="entry name" value="GIY-YIG_UvrC_Cho"/>
    <property type="match status" value="1"/>
</dbReference>
<dbReference type="InterPro" id="IPR047296">
    <property type="entry name" value="GIY-YIG_UvrC_Cho"/>
</dbReference>
<dbReference type="PANTHER" id="PTHR30231:SF37">
    <property type="entry name" value="EXODEOXYRIBONUCLEASE 10"/>
    <property type="match status" value="1"/>
</dbReference>
<dbReference type="InterPro" id="IPR000305">
    <property type="entry name" value="GIY-YIG_endonuc"/>
</dbReference>
<accession>A0A1F5YY44</accession>
<dbReference type="PROSITE" id="PS50164">
    <property type="entry name" value="GIY_YIG"/>
    <property type="match status" value="1"/>
</dbReference>
<dbReference type="GO" id="GO:0003887">
    <property type="term" value="F:DNA-directed DNA polymerase activity"/>
    <property type="evidence" value="ECO:0007669"/>
    <property type="project" value="InterPro"/>
</dbReference>
<dbReference type="InterPro" id="IPR013520">
    <property type="entry name" value="Ribonucl_H"/>
</dbReference>
<dbReference type="CDD" id="cd06127">
    <property type="entry name" value="DEDDh"/>
    <property type="match status" value="1"/>
</dbReference>
<dbReference type="Gene3D" id="3.30.420.10">
    <property type="entry name" value="Ribonuclease H-like superfamily/Ribonuclease H"/>
    <property type="match status" value="1"/>
</dbReference>
<dbReference type="Proteomes" id="UP000178448">
    <property type="component" value="Unassembled WGS sequence"/>
</dbReference>
<dbReference type="SUPFAM" id="SSF53098">
    <property type="entry name" value="Ribonuclease H-like"/>
    <property type="match status" value="1"/>
</dbReference>
<dbReference type="AlphaFoldDB" id="A0A1F5YY44"/>
<dbReference type="GO" id="GO:0008408">
    <property type="term" value="F:3'-5' exonuclease activity"/>
    <property type="evidence" value="ECO:0007669"/>
    <property type="project" value="TreeGrafter"/>
</dbReference>
<gene>
    <name evidence="2" type="ORF">A2Z33_07290</name>
</gene>
<proteinExistence type="predicted"/>
<dbReference type="SUPFAM" id="SSF82771">
    <property type="entry name" value="GIY-YIG endonuclease"/>
    <property type="match status" value="1"/>
</dbReference>
<dbReference type="STRING" id="1798374.A2Z33_07290"/>
<comment type="caution">
    <text evidence="2">The sequence shown here is derived from an EMBL/GenBank/DDBJ whole genome shotgun (WGS) entry which is preliminary data.</text>
</comment>